<comment type="similarity">
    <text evidence="1">Belongs to the 'GDSL' lipolytic enzyme family.</text>
</comment>
<sequence length="376" mass="40889">MATTKSVFSLLLITVIAFSLLFVPHDCIDAKSLKVCKFDGIYNLGDSISDTGNLIIVSPAVSSARFPYGETFKKATGRFSDGLLMIDYIAQSAGIPLLDPYLNKNASFVRGVGVNFAVAGATALSASVLKDENITSPVTDSYSLSVQLDWMSTFFSNICLNHDDCVEKLKTGLFMVGEIGGNDYNYPFFQGKSSNVVRDLVPKVVKKIKDAVTRVIGFGAARVVVPGNFPIGCVPVYLTLFHSNKSADYDEFHCLKGLNSLSIYHNDLLKKAIGELKRENPNVVIVYGDYYNAFLSVNQNAPHLGFNAASLQKACCGVGGAYDFSSDKMCGAPDVPVCPNPDEFLSWDGIHMTQNAYKNMANWVINDILPKLNCKA</sequence>
<reference evidence="6" key="2">
    <citation type="submission" date="2021-01" db="UniProtKB">
        <authorList>
            <consortium name="EnsemblPlants"/>
        </authorList>
    </citation>
    <scope>IDENTIFICATION</scope>
</reference>
<accession>A0A7N2L614</accession>
<keyword evidence="3" id="KW-0378">Hydrolase</keyword>
<keyword evidence="4" id="KW-0325">Glycoprotein</keyword>
<dbReference type="Gramene" id="QL03p020073:mrna">
    <property type="protein sequence ID" value="QL03p020073:mrna"/>
    <property type="gene ID" value="QL03p020073"/>
</dbReference>
<evidence type="ECO:0000256" key="1">
    <source>
        <dbReference type="ARBA" id="ARBA00008668"/>
    </source>
</evidence>
<evidence type="ECO:0000313" key="7">
    <source>
        <dbReference type="Proteomes" id="UP000594261"/>
    </source>
</evidence>
<evidence type="ECO:0000313" key="6">
    <source>
        <dbReference type="EnsemblPlants" id="QL03p020073:mrna"/>
    </source>
</evidence>
<dbReference type="InterPro" id="IPR036514">
    <property type="entry name" value="SGNH_hydro_sf"/>
</dbReference>
<keyword evidence="7" id="KW-1185">Reference proteome</keyword>
<feature type="signal peptide" evidence="5">
    <location>
        <begin position="1"/>
        <end position="17"/>
    </location>
</feature>
<reference evidence="6 7" key="1">
    <citation type="journal article" date="2016" name="G3 (Bethesda)">
        <title>First Draft Assembly and Annotation of the Genome of a California Endemic Oak Quercus lobata Nee (Fagaceae).</title>
        <authorList>
            <person name="Sork V.L."/>
            <person name="Fitz-Gibbon S.T."/>
            <person name="Puiu D."/>
            <person name="Crepeau M."/>
            <person name="Gugger P.F."/>
            <person name="Sherman R."/>
            <person name="Stevens K."/>
            <person name="Langley C.H."/>
            <person name="Pellegrini M."/>
            <person name="Salzberg S.L."/>
        </authorList>
    </citation>
    <scope>NUCLEOTIDE SEQUENCE [LARGE SCALE GENOMIC DNA]</scope>
    <source>
        <strain evidence="6 7">cv. SW786</strain>
    </source>
</reference>
<dbReference type="CDD" id="cd01837">
    <property type="entry name" value="SGNH_plant_lipase_like"/>
    <property type="match status" value="1"/>
</dbReference>
<dbReference type="OMA" id="MFTYFNG"/>
<evidence type="ECO:0000256" key="4">
    <source>
        <dbReference type="ARBA" id="ARBA00023180"/>
    </source>
</evidence>
<dbReference type="Gene3D" id="3.40.50.1110">
    <property type="entry name" value="SGNH hydrolase"/>
    <property type="match status" value="1"/>
</dbReference>
<evidence type="ECO:0000256" key="5">
    <source>
        <dbReference type="SAM" id="SignalP"/>
    </source>
</evidence>
<evidence type="ECO:0008006" key="8">
    <source>
        <dbReference type="Google" id="ProtNLM"/>
    </source>
</evidence>
<dbReference type="Proteomes" id="UP000594261">
    <property type="component" value="Chromosome 3"/>
</dbReference>
<dbReference type="InterPro" id="IPR001087">
    <property type="entry name" value="GDSL"/>
</dbReference>
<dbReference type="InterPro" id="IPR035669">
    <property type="entry name" value="SGNH_plant_lipase-like"/>
</dbReference>
<dbReference type="AlphaFoldDB" id="A0A7N2L614"/>
<feature type="chain" id="PRO_5029840349" description="GDSL esterase/lipase" evidence="5">
    <location>
        <begin position="18"/>
        <end position="376"/>
    </location>
</feature>
<dbReference type="GO" id="GO:0016788">
    <property type="term" value="F:hydrolase activity, acting on ester bonds"/>
    <property type="evidence" value="ECO:0007669"/>
    <property type="project" value="InterPro"/>
</dbReference>
<dbReference type="EnsemblPlants" id="QL03p020073:mrna">
    <property type="protein sequence ID" value="QL03p020073:mrna"/>
    <property type="gene ID" value="QL03p020073"/>
</dbReference>
<dbReference type="SUPFAM" id="SSF52266">
    <property type="entry name" value="SGNH hydrolase"/>
    <property type="match status" value="1"/>
</dbReference>
<evidence type="ECO:0000256" key="2">
    <source>
        <dbReference type="ARBA" id="ARBA00022729"/>
    </source>
</evidence>
<dbReference type="PANTHER" id="PTHR22835:SF517">
    <property type="entry name" value="GDSL-LIKE LIPASE_ACYLHYDROLASE FAMILY PROTEIN, EXPRESSED"/>
    <property type="match status" value="1"/>
</dbReference>
<keyword evidence="2 5" id="KW-0732">Signal</keyword>
<dbReference type="PANTHER" id="PTHR22835">
    <property type="entry name" value="ZINC FINGER FYVE DOMAIN CONTAINING PROTEIN"/>
    <property type="match status" value="1"/>
</dbReference>
<name>A0A7N2L614_QUELO</name>
<proteinExistence type="inferred from homology"/>
<dbReference type="InParanoid" id="A0A7N2L614"/>
<dbReference type="Pfam" id="PF00657">
    <property type="entry name" value="Lipase_GDSL"/>
    <property type="match status" value="1"/>
</dbReference>
<dbReference type="EMBL" id="LRBV02000003">
    <property type="status" value="NOT_ANNOTATED_CDS"/>
    <property type="molecule type" value="Genomic_DNA"/>
</dbReference>
<protein>
    <recommendedName>
        <fullName evidence="8">GDSL esterase/lipase</fullName>
    </recommendedName>
</protein>
<evidence type="ECO:0000256" key="3">
    <source>
        <dbReference type="ARBA" id="ARBA00022801"/>
    </source>
</evidence>
<organism evidence="6 7">
    <name type="scientific">Quercus lobata</name>
    <name type="common">Valley oak</name>
    <dbReference type="NCBI Taxonomy" id="97700"/>
    <lineage>
        <taxon>Eukaryota</taxon>
        <taxon>Viridiplantae</taxon>
        <taxon>Streptophyta</taxon>
        <taxon>Embryophyta</taxon>
        <taxon>Tracheophyta</taxon>
        <taxon>Spermatophyta</taxon>
        <taxon>Magnoliopsida</taxon>
        <taxon>eudicotyledons</taxon>
        <taxon>Gunneridae</taxon>
        <taxon>Pentapetalae</taxon>
        <taxon>rosids</taxon>
        <taxon>fabids</taxon>
        <taxon>Fagales</taxon>
        <taxon>Fagaceae</taxon>
        <taxon>Quercus</taxon>
    </lineage>
</organism>